<protein>
    <submittedName>
        <fullName evidence="5">HlyD family secretion protein</fullName>
    </submittedName>
</protein>
<evidence type="ECO:0000313" key="6">
    <source>
        <dbReference type="Proteomes" id="UP001379533"/>
    </source>
</evidence>
<evidence type="ECO:0000256" key="2">
    <source>
        <dbReference type="ARBA" id="ARBA00022692"/>
    </source>
</evidence>
<organism evidence="5 6">
    <name type="scientific">Pendulispora brunnea</name>
    <dbReference type="NCBI Taxonomy" id="2905690"/>
    <lineage>
        <taxon>Bacteria</taxon>
        <taxon>Pseudomonadati</taxon>
        <taxon>Myxococcota</taxon>
        <taxon>Myxococcia</taxon>
        <taxon>Myxococcales</taxon>
        <taxon>Sorangiineae</taxon>
        <taxon>Pendulisporaceae</taxon>
        <taxon>Pendulispora</taxon>
    </lineage>
</organism>
<name>A0ABZ2K8W5_9BACT</name>
<dbReference type="Proteomes" id="UP001379533">
    <property type="component" value="Chromosome"/>
</dbReference>
<evidence type="ECO:0000256" key="3">
    <source>
        <dbReference type="ARBA" id="ARBA00022989"/>
    </source>
</evidence>
<accession>A0ABZ2K8W5</accession>
<dbReference type="PANTHER" id="PTHR30386:SF26">
    <property type="entry name" value="TRANSPORT PROTEIN COMB"/>
    <property type="match status" value="1"/>
</dbReference>
<dbReference type="InterPro" id="IPR050739">
    <property type="entry name" value="MFP"/>
</dbReference>
<comment type="subcellular location">
    <subcellularLocation>
        <location evidence="1">Membrane</location>
        <topology evidence="1">Single-pass membrane protein</topology>
    </subcellularLocation>
</comment>
<dbReference type="Gene3D" id="2.40.30.170">
    <property type="match status" value="1"/>
</dbReference>
<keyword evidence="6" id="KW-1185">Reference proteome</keyword>
<keyword evidence="3" id="KW-1133">Transmembrane helix</keyword>
<keyword evidence="4" id="KW-0472">Membrane</keyword>
<gene>
    <name evidence="5" type="ORF">LZC95_43280</name>
</gene>
<dbReference type="PRINTS" id="PR01490">
    <property type="entry name" value="RTXTOXIND"/>
</dbReference>
<proteinExistence type="predicted"/>
<sequence>MYRVLHPVLSAIGMFNRTFQTLDSETDGRSCWLLVLSGALLLAWLYWLTRVPVTVFEASTSARLEVASASYDVDAPVGGRVVSAANVVLGRTVAEGEVILEVDSEMVRLQLAEAKAKEAACVPQLEAAARELEAEIRALATENGTDFWQVEEARNRHHESIVAATLAAREADRVRKLYATKSISEAEYQRGTAEAEQREAAALAIAAESKKLSGRASTDKSERESRIAVIQRTQATLRGELTLQQARVRTLEHDLAQRQVRAPAAGTISAIGQTRIGAVLKEGDRLVTILAGDGLRVVAEYPPAAVFGRVHVGQSARIRFDGFPWIEYGIPYATVSRVARETREGRARVELVVDEATARRIPLQHGQPAEVTIAVDSKTPWRLLLQTIGKSVASDDAASLRAR</sequence>
<evidence type="ECO:0000256" key="1">
    <source>
        <dbReference type="ARBA" id="ARBA00004167"/>
    </source>
</evidence>
<evidence type="ECO:0000256" key="4">
    <source>
        <dbReference type="ARBA" id="ARBA00023136"/>
    </source>
</evidence>
<keyword evidence="2" id="KW-0812">Transmembrane</keyword>
<dbReference type="EMBL" id="CP089982">
    <property type="protein sequence ID" value="WXA93264.1"/>
    <property type="molecule type" value="Genomic_DNA"/>
</dbReference>
<evidence type="ECO:0000313" key="5">
    <source>
        <dbReference type="EMBL" id="WXA93264.1"/>
    </source>
</evidence>
<dbReference type="PANTHER" id="PTHR30386">
    <property type="entry name" value="MEMBRANE FUSION SUBUNIT OF EMRAB-TOLC MULTIDRUG EFFLUX PUMP"/>
    <property type="match status" value="1"/>
</dbReference>
<dbReference type="RefSeq" id="WP_394843864.1">
    <property type="nucleotide sequence ID" value="NZ_CP089982.1"/>
</dbReference>
<reference evidence="5 6" key="1">
    <citation type="submission" date="2021-12" db="EMBL/GenBank/DDBJ databases">
        <title>Discovery of the Pendulisporaceae a myxobacterial family with distinct sporulation behavior and unique specialized metabolism.</title>
        <authorList>
            <person name="Garcia R."/>
            <person name="Popoff A."/>
            <person name="Bader C.D."/>
            <person name="Loehr J."/>
            <person name="Walesch S."/>
            <person name="Walt C."/>
            <person name="Boldt J."/>
            <person name="Bunk B."/>
            <person name="Haeckl F.J.F.P.J."/>
            <person name="Gunesch A.P."/>
            <person name="Birkelbach J."/>
            <person name="Nuebel U."/>
            <person name="Pietschmann T."/>
            <person name="Bach T."/>
            <person name="Mueller R."/>
        </authorList>
    </citation>
    <scope>NUCLEOTIDE SEQUENCE [LARGE SCALE GENOMIC DNA]</scope>
    <source>
        <strain evidence="5 6">MSr12523</strain>
    </source>
</reference>